<dbReference type="GO" id="GO:0051321">
    <property type="term" value="P:meiotic cell cycle"/>
    <property type="evidence" value="ECO:0007669"/>
    <property type="project" value="TreeGrafter"/>
</dbReference>
<evidence type="ECO:0000313" key="10">
    <source>
        <dbReference type="Proteomes" id="UP001151518"/>
    </source>
</evidence>
<evidence type="ECO:0000256" key="5">
    <source>
        <dbReference type="ARBA" id="ARBA00023212"/>
    </source>
</evidence>
<dbReference type="InterPro" id="IPR042241">
    <property type="entry name" value="GCP_C_sf"/>
</dbReference>
<dbReference type="Pfam" id="PF04130">
    <property type="entry name" value="GCP_C_terminal"/>
    <property type="match status" value="1"/>
</dbReference>
<keyword evidence="5" id="KW-0206">Cytoskeleton</keyword>
<dbReference type="GO" id="GO:0051225">
    <property type="term" value="P:spindle assembly"/>
    <property type="evidence" value="ECO:0007669"/>
    <property type="project" value="TreeGrafter"/>
</dbReference>
<feature type="region of interest" description="Disordered" evidence="6">
    <location>
        <begin position="653"/>
        <end position="675"/>
    </location>
</feature>
<comment type="caution">
    <text evidence="9">The sequence shown here is derived from an EMBL/GenBank/DDBJ whole genome shotgun (WGS) entry which is preliminary data.</text>
</comment>
<comment type="subcellular location">
    <subcellularLocation>
        <location evidence="1">Cytoplasm</location>
        <location evidence="1">Cytoskeleton</location>
    </subcellularLocation>
</comment>
<organism evidence="9 10">
    <name type="scientific">Coemansia spiralis</name>
    <dbReference type="NCBI Taxonomy" id="417178"/>
    <lineage>
        <taxon>Eukaryota</taxon>
        <taxon>Fungi</taxon>
        <taxon>Fungi incertae sedis</taxon>
        <taxon>Zoopagomycota</taxon>
        <taxon>Kickxellomycotina</taxon>
        <taxon>Kickxellomycetes</taxon>
        <taxon>Kickxellales</taxon>
        <taxon>Kickxellaceae</taxon>
        <taxon>Coemansia</taxon>
    </lineage>
</organism>
<dbReference type="InterPro" id="IPR007259">
    <property type="entry name" value="GCP"/>
</dbReference>
<dbReference type="GO" id="GO:0007020">
    <property type="term" value="P:microtubule nucleation"/>
    <property type="evidence" value="ECO:0007669"/>
    <property type="project" value="InterPro"/>
</dbReference>
<dbReference type="Pfam" id="PF17681">
    <property type="entry name" value="GCP_N_terminal"/>
    <property type="match status" value="1"/>
</dbReference>
<dbReference type="GO" id="GO:0031122">
    <property type="term" value="P:cytoplasmic microtubule organization"/>
    <property type="evidence" value="ECO:0007669"/>
    <property type="project" value="TreeGrafter"/>
</dbReference>
<evidence type="ECO:0000256" key="6">
    <source>
        <dbReference type="SAM" id="MobiDB-lite"/>
    </source>
</evidence>
<sequence length="897" mass="100965">MSELDKCLYQYMDAFLGSTVSVEDERGEIERRDSLARYFCSIIDSNIAPATAKDEEAIIADMQKRLIANNGYARTALNVSRLCSLLKQKHPSYNWWPVLYFMSECCATASTPAASSTNSGTAIARSSYIAQRTGEPRPVRAAERALPPYYQSQQQQKPLGASEYQQHVHSEPLGVYSRESNQQSKYSSMEQVPEEKQGVFIYRELPTYDDVNEANLLKDLIFVMQAVDGIYIRWNQHSGAYAISPEINLSRPTRSMVISLSELGMLTADIQKYIVKIEEQGSLFEQSFCTELKAEMGKYYKLVSEIEGRLFKAPRTLNPGESPMGVTLRRLFCWMVEPRQKLRLMATAIAKVQEGKGGGDVLSIISTFVDDGDPFIQTFAKRLLKTASVPFNDILVRWVTDGELADPYEEFFIKERENHRDMFWSEKYTVASDMIPVHINGEMTRKIFQIGRSLNFLRVACDDAQWVVDGGPRTQLTSDLSDPRNLESFVYRSSSMVNARLMSILQEKFDLIGHVDAMRRYLLFEQGDFALALMEVLDNQMDRSGKSIMAHDLSAVLSSAMRSTNAQFENSEHISSILLAFDSSNSSNSNGSEHKGWGDVSLTYILSPPLSYVIPKLAIRQYFEVSQFLLKLKRVEYSLNSIWRQQMTEARSYQRSEELQRRKESGNTRLSGGDGADSLDAAMRQAMRECAIACSEMIQFFNQVQRYISLNVIEGAWGEFLETTAATRKTDLAAETIGKGSQVAREIDIDSWNEAHSKYIEVVHEVVCGGNGLGFQRNLSGIFDTAFQFIAAARELYSERTLSVRRGTSASSESAISSPVMSSHHRGSFAERLQKLRGGSVLEPPPATDHAGRLRTIISRFKEQVRGLMRVLSHNTASDLQFLVVTIDFNGVYTGNV</sequence>
<evidence type="ECO:0000313" key="9">
    <source>
        <dbReference type="EMBL" id="KAJ2678356.1"/>
    </source>
</evidence>
<dbReference type="InterPro" id="IPR040457">
    <property type="entry name" value="GCP_C"/>
</dbReference>
<dbReference type="GO" id="GO:0044732">
    <property type="term" value="C:mitotic spindle pole body"/>
    <property type="evidence" value="ECO:0007669"/>
    <property type="project" value="TreeGrafter"/>
</dbReference>
<evidence type="ECO:0000256" key="3">
    <source>
        <dbReference type="ARBA" id="ARBA00022490"/>
    </source>
</evidence>
<keyword evidence="3" id="KW-0963">Cytoplasm</keyword>
<dbReference type="AlphaFoldDB" id="A0A9W8KZ31"/>
<reference evidence="9" key="1">
    <citation type="submission" date="2022-07" db="EMBL/GenBank/DDBJ databases">
        <title>Phylogenomic reconstructions and comparative analyses of Kickxellomycotina fungi.</title>
        <authorList>
            <person name="Reynolds N.K."/>
            <person name="Stajich J.E."/>
            <person name="Barry K."/>
            <person name="Grigoriev I.V."/>
            <person name="Crous P."/>
            <person name="Smith M.E."/>
        </authorList>
    </citation>
    <scope>NUCLEOTIDE SEQUENCE</scope>
    <source>
        <strain evidence="9">NRRL 3115</strain>
    </source>
</reference>
<dbReference type="PANTHER" id="PTHR19302:SF14">
    <property type="entry name" value="GAMMA-TUBULIN COMPLEX COMPONENT 3"/>
    <property type="match status" value="1"/>
</dbReference>
<feature type="domain" description="Gamma tubulin complex component protein N-terminal" evidence="8">
    <location>
        <begin position="217"/>
        <end position="508"/>
    </location>
</feature>
<dbReference type="Proteomes" id="UP001151518">
    <property type="component" value="Unassembled WGS sequence"/>
</dbReference>
<evidence type="ECO:0000256" key="4">
    <source>
        <dbReference type="ARBA" id="ARBA00022701"/>
    </source>
</evidence>
<gene>
    <name evidence="9" type="primary">SPC98</name>
    <name evidence="9" type="ORF">GGI25_002341</name>
</gene>
<name>A0A9W8KZ31_9FUNG</name>
<dbReference type="GO" id="GO:0005874">
    <property type="term" value="C:microtubule"/>
    <property type="evidence" value="ECO:0007669"/>
    <property type="project" value="UniProtKB-KW"/>
</dbReference>
<comment type="similarity">
    <text evidence="2">Belongs to the TUBGCP family.</text>
</comment>
<dbReference type="GO" id="GO:0043015">
    <property type="term" value="F:gamma-tubulin binding"/>
    <property type="evidence" value="ECO:0007669"/>
    <property type="project" value="InterPro"/>
</dbReference>
<dbReference type="InterPro" id="IPR041470">
    <property type="entry name" value="GCP_N"/>
</dbReference>
<dbReference type="GO" id="GO:0000922">
    <property type="term" value="C:spindle pole"/>
    <property type="evidence" value="ECO:0007669"/>
    <property type="project" value="InterPro"/>
</dbReference>
<dbReference type="EMBL" id="JANBTW010000021">
    <property type="protein sequence ID" value="KAJ2678356.1"/>
    <property type="molecule type" value="Genomic_DNA"/>
</dbReference>
<keyword evidence="4" id="KW-0493">Microtubule</keyword>
<proteinExistence type="inferred from homology"/>
<dbReference type="Gene3D" id="1.20.120.1900">
    <property type="entry name" value="Gamma-tubulin complex, C-terminal domain"/>
    <property type="match status" value="1"/>
</dbReference>
<protein>
    <submittedName>
        <fullName evidence="9">Microtubule-nucleating Tub4p (Gamma-tubulin) complex component</fullName>
    </submittedName>
</protein>
<evidence type="ECO:0000259" key="7">
    <source>
        <dbReference type="Pfam" id="PF04130"/>
    </source>
</evidence>
<dbReference type="GO" id="GO:0051011">
    <property type="term" value="F:microtubule minus-end binding"/>
    <property type="evidence" value="ECO:0007669"/>
    <property type="project" value="TreeGrafter"/>
</dbReference>
<evidence type="ECO:0000259" key="8">
    <source>
        <dbReference type="Pfam" id="PF17681"/>
    </source>
</evidence>
<feature type="domain" description="Gamma tubulin complex component C-terminal" evidence="7">
    <location>
        <begin position="511"/>
        <end position="893"/>
    </location>
</feature>
<dbReference type="GO" id="GO:0000930">
    <property type="term" value="C:gamma-tubulin complex"/>
    <property type="evidence" value="ECO:0007669"/>
    <property type="project" value="UniProtKB-ARBA"/>
</dbReference>
<dbReference type="OrthoDB" id="5860513at2759"/>
<dbReference type="GO" id="GO:0000278">
    <property type="term" value="P:mitotic cell cycle"/>
    <property type="evidence" value="ECO:0007669"/>
    <property type="project" value="TreeGrafter"/>
</dbReference>
<evidence type="ECO:0000256" key="2">
    <source>
        <dbReference type="ARBA" id="ARBA00010337"/>
    </source>
</evidence>
<dbReference type="PANTHER" id="PTHR19302">
    <property type="entry name" value="GAMMA TUBULIN COMPLEX PROTEIN"/>
    <property type="match status" value="1"/>
</dbReference>
<accession>A0A9W8KZ31</accession>
<evidence type="ECO:0000256" key="1">
    <source>
        <dbReference type="ARBA" id="ARBA00004245"/>
    </source>
</evidence>
<feature type="compositionally biased region" description="Basic and acidic residues" evidence="6">
    <location>
        <begin position="653"/>
        <end position="666"/>
    </location>
</feature>